<sequence length="230" mass="27381">MYRVGHLQYKVKSIENAIKKFEELGFKIERANKKSKNAFIWFESGPYIELIEMNGKLILFAYLFRWMYGIAMKKRWEKWCCNKDGFIDFAIEPINYKQRDMNNFSENKKILENYDIKSNKVITWSRKNLKNEKILFSYLPVIPVTLPFIVSDYSVNQRPTKVSHNNNIIKIKRFSFICEKKEYALLNSIISQDDYIQLNFGKATGIDQVILENKKGELFRLTNHMKLESE</sequence>
<dbReference type="RefSeq" id="WP_111761736.1">
    <property type="nucleotide sequence ID" value="NZ_CP176566.1"/>
</dbReference>
<evidence type="ECO:0000313" key="2">
    <source>
        <dbReference type="Proteomes" id="UP000254502"/>
    </source>
</evidence>
<accession>A0A380DMW7</accession>
<name>A0A380DMW7_STAAU</name>
<reference evidence="1 2" key="1">
    <citation type="submission" date="2018-06" db="EMBL/GenBank/DDBJ databases">
        <authorList>
            <consortium name="Pathogen Informatics"/>
            <person name="Doyle S."/>
        </authorList>
    </citation>
    <scope>NUCLEOTIDE SEQUENCE [LARGE SCALE GENOMIC DNA]</scope>
    <source>
        <strain evidence="1 2">NCTC5664</strain>
    </source>
</reference>
<dbReference type="Proteomes" id="UP000254502">
    <property type="component" value="Unassembled WGS sequence"/>
</dbReference>
<protein>
    <submittedName>
        <fullName evidence="1">Uncharacterized protein</fullName>
    </submittedName>
</protein>
<evidence type="ECO:0000313" key="1">
    <source>
        <dbReference type="EMBL" id="SUK38505.1"/>
    </source>
</evidence>
<gene>
    <name evidence="1" type="ORF">NCTC5664_00865</name>
</gene>
<dbReference type="AlphaFoldDB" id="A0A380DMW7"/>
<dbReference type="EMBL" id="UHAQ01000002">
    <property type="protein sequence ID" value="SUK38505.1"/>
    <property type="molecule type" value="Genomic_DNA"/>
</dbReference>
<organism evidence="1 2">
    <name type="scientific">Staphylococcus aureus</name>
    <dbReference type="NCBI Taxonomy" id="1280"/>
    <lineage>
        <taxon>Bacteria</taxon>
        <taxon>Bacillati</taxon>
        <taxon>Bacillota</taxon>
        <taxon>Bacilli</taxon>
        <taxon>Bacillales</taxon>
        <taxon>Staphylococcaceae</taxon>
        <taxon>Staphylococcus</taxon>
    </lineage>
</organism>
<proteinExistence type="predicted"/>